<dbReference type="Proteomes" id="UP000219669">
    <property type="component" value="Unassembled WGS sequence"/>
</dbReference>
<dbReference type="OrthoDB" id="6626122at2"/>
<dbReference type="RefSeq" id="WP_097114621.1">
    <property type="nucleotide sequence ID" value="NZ_CP083931.1"/>
</dbReference>
<proteinExistence type="predicted"/>
<organism evidence="1 2">
    <name type="scientific">Alysiella filiformis DSM 16848</name>
    <dbReference type="NCBI Taxonomy" id="1120981"/>
    <lineage>
        <taxon>Bacteria</taxon>
        <taxon>Pseudomonadati</taxon>
        <taxon>Pseudomonadota</taxon>
        <taxon>Betaproteobacteria</taxon>
        <taxon>Neisseriales</taxon>
        <taxon>Neisseriaceae</taxon>
        <taxon>Alysiella</taxon>
    </lineage>
</organism>
<reference evidence="1 2" key="1">
    <citation type="submission" date="2017-09" db="EMBL/GenBank/DDBJ databases">
        <authorList>
            <person name="Ehlers B."/>
            <person name="Leendertz F.H."/>
        </authorList>
    </citation>
    <scope>NUCLEOTIDE SEQUENCE [LARGE SCALE GENOMIC DNA]</scope>
    <source>
        <strain evidence="1 2">DSM 16848</strain>
    </source>
</reference>
<evidence type="ECO:0008006" key="3">
    <source>
        <dbReference type="Google" id="ProtNLM"/>
    </source>
</evidence>
<keyword evidence="2" id="KW-1185">Reference proteome</keyword>
<accession>A0A286EEJ0</accession>
<evidence type="ECO:0000313" key="2">
    <source>
        <dbReference type="Proteomes" id="UP000219669"/>
    </source>
</evidence>
<dbReference type="Pfam" id="PF15931">
    <property type="entry name" value="DUF4747"/>
    <property type="match status" value="1"/>
</dbReference>
<evidence type="ECO:0000313" key="1">
    <source>
        <dbReference type="EMBL" id="SOD69279.1"/>
    </source>
</evidence>
<dbReference type="AlphaFoldDB" id="A0A286EEJ0"/>
<gene>
    <name evidence="1" type="ORF">SAMN02746062_01601</name>
</gene>
<dbReference type="EMBL" id="OCNF01000014">
    <property type="protein sequence ID" value="SOD69279.1"/>
    <property type="molecule type" value="Genomic_DNA"/>
</dbReference>
<protein>
    <recommendedName>
        <fullName evidence="3">DUF4747 family protein</fullName>
    </recommendedName>
</protein>
<dbReference type="InterPro" id="IPR031832">
    <property type="entry name" value="DUF4747"/>
</dbReference>
<sequence>MARSTKVIQISGINIVTQPHTPETYIQLLREVNQIAIPVSGNEHLMISGLRPHIENGDWLSGIEGEIVKFSNIDEHSQWINLTSGHLLEKGEEPEIPKNIRPNGALFPFIFYPKNIDGNSHKLFYISKSRNSHTKKDDTLSPNFVKKLFDKLFDNPDIKLKFDSIEVTVIPRTDALEQIFKLPKLNKLYLQITPPNPDDLEEMECKLLERYNRLNVKRVEETYIGNGDHIEPDEELKSMARIAAHNGFVQGTGKDSEGKTVELSTTQVPMKEAITVDNNTGAEREALRSFKL</sequence>
<name>A0A286EEJ0_9NEIS</name>